<dbReference type="AlphaFoldDB" id="A0A517MAT7"/>
<dbReference type="EC" id="3.1.1.92" evidence="3"/>
<evidence type="ECO:0000256" key="1">
    <source>
        <dbReference type="SAM" id="SignalP"/>
    </source>
</evidence>
<dbReference type="Proteomes" id="UP000320672">
    <property type="component" value="Chromosome"/>
</dbReference>
<reference evidence="3 4" key="1">
    <citation type="submission" date="2019-02" db="EMBL/GenBank/DDBJ databases">
        <title>Deep-cultivation of Planctomycetes and their phenomic and genomic characterization uncovers novel biology.</title>
        <authorList>
            <person name="Wiegand S."/>
            <person name="Jogler M."/>
            <person name="Boedeker C."/>
            <person name="Pinto D."/>
            <person name="Vollmers J."/>
            <person name="Rivas-Marin E."/>
            <person name="Kohn T."/>
            <person name="Peeters S.H."/>
            <person name="Heuer A."/>
            <person name="Rast P."/>
            <person name="Oberbeckmann S."/>
            <person name="Bunk B."/>
            <person name="Jeske O."/>
            <person name="Meyerdierks A."/>
            <person name="Storesund J.E."/>
            <person name="Kallscheuer N."/>
            <person name="Luecker S."/>
            <person name="Lage O.M."/>
            <person name="Pohl T."/>
            <person name="Merkel B.J."/>
            <person name="Hornburger P."/>
            <person name="Mueller R.-W."/>
            <person name="Bruemmer F."/>
            <person name="Labrenz M."/>
            <person name="Spormann A.M."/>
            <person name="Op den Camp H."/>
            <person name="Overmann J."/>
            <person name="Amann R."/>
            <person name="Jetten M.S.M."/>
            <person name="Mascher T."/>
            <person name="Medema M.H."/>
            <person name="Devos D.P."/>
            <person name="Kaster A.-K."/>
            <person name="Ovreas L."/>
            <person name="Rohde M."/>
            <person name="Galperin M.Y."/>
            <person name="Jogler C."/>
        </authorList>
    </citation>
    <scope>NUCLEOTIDE SEQUENCE [LARGE SCALE GENOMIC DNA]</scope>
    <source>
        <strain evidence="3 4">FF011L</strain>
    </source>
</reference>
<dbReference type="Pfam" id="PF04909">
    <property type="entry name" value="Amidohydro_2"/>
    <property type="match status" value="1"/>
</dbReference>
<keyword evidence="1" id="KW-0732">Signal</keyword>
<dbReference type="InterPro" id="IPR052358">
    <property type="entry name" value="Aro_Compnd_Degr_Hydrolases"/>
</dbReference>
<evidence type="ECO:0000259" key="2">
    <source>
        <dbReference type="Pfam" id="PF04909"/>
    </source>
</evidence>
<dbReference type="SUPFAM" id="SSF51556">
    <property type="entry name" value="Metallo-dependent hydrolases"/>
    <property type="match status" value="1"/>
</dbReference>
<accession>A0A517MAT7</accession>
<dbReference type="GO" id="GO:0102998">
    <property type="term" value="F:4-sulfomuconolactone hydrolase activity"/>
    <property type="evidence" value="ECO:0007669"/>
    <property type="project" value="UniProtKB-EC"/>
</dbReference>
<feature type="signal peptide" evidence="1">
    <location>
        <begin position="1"/>
        <end position="26"/>
    </location>
</feature>
<dbReference type="EMBL" id="CP036262">
    <property type="protein sequence ID" value="QDS91971.1"/>
    <property type="molecule type" value="Genomic_DNA"/>
</dbReference>
<dbReference type="RefSeq" id="WP_145350137.1">
    <property type="nucleotide sequence ID" value="NZ_CP036262.1"/>
</dbReference>
<dbReference type="Gene3D" id="3.20.20.140">
    <property type="entry name" value="Metal-dependent hydrolases"/>
    <property type="match status" value="1"/>
</dbReference>
<sequence precursor="true">MNITRRTFVQGSVVGAAALANGIAVADQTAATKPAAGNWIDAHVHVWSPDTKKYPTSPEILKSDFQPASFTPQELFAECEPSGVNRIVLIQMSFYKYDHSYMFQAMRDNPGRFSAVALIDYQRPDLRPHVEKMLGKGVRGFRLHSHGDAGEWVTDPGMANLWKLATELDFAICPLINPNDIQHVDSLCQKYPTTKVVIDHFARIGVSGQIEKEPLRQLCRLSRFANTHVKTSAFYALGKKTAPYDDLIPMIKQVYDSYGPERLMWASDCPFQVADPHEYEASIALIRDRIDFLSEEDKQWMLKKTAEKMFF</sequence>
<dbReference type="InterPro" id="IPR006311">
    <property type="entry name" value="TAT_signal"/>
</dbReference>
<dbReference type="InterPro" id="IPR032466">
    <property type="entry name" value="Metal_Hydrolase"/>
</dbReference>
<gene>
    <name evidence="3" type="ORF">FF011L_07070</name>
</gene>
<dbReference type="PANTHER" id="PTHR35563:SF2">
    <property type="entry name" value="BARREL METAL-DEPENDENT HYDROLASE, PUTATIVE (AFU_ORTHOLOGUE AFUA_1G16240)-RELATED"/>
    <property type="match status" value="1"/>
</dbReference>
<proteinExistence type="predicted"/>
<feature type="chain" id="PRO_5022209633" evidence="1">
    <location>
        <begin position="27"/>
        <end position="311"/>
    </location>
</feature>
<dbReference type="OrthoDB" id="9787654at2"/>
<evidence type="ECO:0000313" key="4">
    <source>
        <dbReference type="Proteomes" id="UP000320672"/>
    </source>
</evidence>
<organism evidence="3 4">
    <name type="scientific">Roseimaritima multifibrata</name>
    <dbReference type="NCBI Taxonomy" id="1930274"/>
    <lineage>
        <taxon>Bacteria</taxon>
        <taxon>Pseudomonadati</taxon>
        <taxon>Planctomycetota</taxon>
        <taxon>Planctomycetia</taxon>
        <taxon>Pirellulales</taxon>
        <taxon>Pirellulaceae</taxon>
        <taxon>Roseimaritima</taxon>
    </lineage>
</organism>
<name>A0A517MAT7_9BACT</name>
<evidence type="ECO:0000313" key="3">
    <source>
        <dbReference type="EMBL" id="QDS91971.1"/>
    </source>
</evidence>
<dbReference type="PROSITE" id="PS51318">
    <property type="entry name" value="TAT"/>
    <property type="match status" value="1"/>
</dbReference>
<dbReference type="PANTHER" id="PTHR35563">
    <property type="entry name" value="BARREL METAL-DEPENDENT HYDROLASE, PUTATIVE (AFU_ORTHOLOGUE AFUA_1G16240)-RELATED"/>
    <property type="match status" value="1"/>
</dbReference>
<dbReference type="KEGG" id="rml:FF011L_07070"/>
<feature type="domain" description="Amidohydrolase-related" evidence="2">
    <location>
        <begin position="40"/>
        <end position="310"/>
    </location>
</feature>
<keyword evidence="3" id="KW-0378">Hydrolase</keyword>
<dbReference type="InterPro" id="IPR006680">
    <property type="entry name" value="Amidohydro-rel"/>
</dbReference>
<protein>
    <submittedName>
        <fullName evidence="3">4-sulfomuconolactone hydrolase</fullName>
        <ecNumber evidence="3">3.1.1.92</ecNumber>
    </submittedName>
</protein>
<keyword evidence="4" id="KW-1185">Reference proteome</keyword>